<name>A0A1E7LQN6_9ACTN</name>
<feature type="compositionally biased region" description="Basic residues" evidence="1">
    <location>
        <begin position="13"/>
        <end position="22"/>
    </location>
</feature>
<feature type="region of interest" description="Disordered" evidence="1">
    <location>
        <begin position="1"/>
        <end position="22"/>
    </location>
</feature>
<dbReference type="RefSeq" id="WP_070202464.1">
    <property type="nucleotide sequence ID" value="NZ_LJGZ01000093.1"/>
</dbReference>
<evidence type="ECO:0000259" key="3">
    <source>
        <dbReference type="Pfam" id="PF14257"/>
    </source>
</evidence>
<protein>
    <recommendedName>
        <fullName evidence="3">DUF4349 domain-containing protein</fullName>
    </recommendedName>
</protein>
<dbReference type="OrthoDB" id="186919at2"/>
<dbReference type="PATRIC" id="fig|518642.7.peg.6535"/>
<dbReference type="Proteomes" id="UP000175971">
    <property type="component" value="Unassembled WGS sequence"/>
</dbReference>
<sequence>MTSDNGRFLARPPRAHRHRRARLRAAPVAGALGAVLLVGGCGAADNAGSTRDLKADAPQGLVDEQYAPDGAAEAGSAAASAAPAEGAEGAKGAEQRQKAPKPGAAGTHVIRTTELSVEVESAPKAAAAARSTVESGGGLVATETTERIDDRHETSHLVLRVPQDRYQEVLGKLAGSGKVLSRSSNAKDVTDQVVDVESRIATQRASVARVRELMDKAEKLSDVVTLEGELSSRQADLESLLAQQASLKDRTSLATVTLDLTEPDAPRKSGKDDDPGFLDALGGGWDAFVTMFRWIAVALGASAPFLVTAALALVVWRTVRARRTARTAAEAPRPEAGTEAGPEARPEAGSTPAP</sequence>
<feature type="region of interest" description="Disordered" evidence="1">
    <location>
        <begin position="324"/>
        <end position="354"/>
    </location>
</feature>
<comment type="caution">
    <text evidence="4">The sequence shown here is derived from an EMBL/GenBank/DDBJ whole genome shotgun (WGS) entry which is preliminary data.</text>
</comment>
<dbReference type="InterPro" id="IPR025645">
    <property type="entry name" value="DUF4349"/>
</dbReference>
<dbReference type="Pfam" id="PF14257">
    <property type="entry name" value="DUF4349"/>
    <property type="match status" value="1"/>
</dbReference>
<gene>
    <name evidence="4" type="ORF">AN221_22735</name>
</gene>
<keyword evidence="2" id="KW-0472">Membrane</keyword>
<keyword evidence="5" id="KW-1185">Reference proteome</keyword>
<evidence type="ECO:0000256" key="2">
    <source>
        <dbReference type="SAM" id="Phobius"/>
    </source>
</evidence>
<keyword evidence="2" id="KW-1133">Transmembrane helix</keyword>
<dbReference type="EMBL" id="LJGZ01000093">
    <property type="protein sequence ID" value="OEV18506.1"/>
    <property type="molecule type" value="Genomic_DNA"/>
</dbReference>
<accession>A0A1E7LQN6</accession>
<dbReference type="AlphaFoldDB" id="A0A1E7LQN6"/>
<feature type="transmembrane region" description="Helical" evidence="2">
    <location>
        <begin position="294"/>
        <end position="316"/>
    </location>
</feature>
<keyword evidence="2" id="KW-0812">Transmembrane</keyword>
<reference evidence="4 5" key="1">
    <citation type="journal article" date="2016" name="Front. Microbiol.">
        <title>Comparative Genomics Analysis of Streptomyces Species Reveals Their Adaptation to the Marine Environment and Their Diversity at the Genomic Level.</title>
        <authorList>
            <person name="Tian X."/>
            <person name="Zhang Z."/>
            <person name="Yang T."/>
            <person name="Chen M."/>
            <person name="Li J."/>
            <person name="Chen F."/>
            <person name="Yang J."/>
            <person name="Li W."/>
            <person name="Zhang B."/>
            <person name="Zhang Z."/>
            <person name="Wu J."/>
            <person name="Zhang C."/>
            <person name="Long L."/>
            <person name="Xiao J."/>
        </authorList>
    </citation>
    <scope>NUCLEOTIDE SEQUENCE [LARGE SCALE GENOMIC DNA]</scope>
    <source>
        <strain evidence="4 5">SCSIO M10372</strain>
    </source>
</reference>
<proteinExistence type="predicted"/>
<feature type="compositionally biased region" description="Low complexity" evidence="1">
    <location>
        <begin position="67"/>
        <end position="90"/>
    </location>
</feature>
<feature type="compositionally biased region" description="Low complexity" evidence="1">
    <location>
        <begin position="326"/>
        <end position="354"/>
    </location>
</feature>
<organism evidence="4 5">
    <name type="scientific">Streptomyces nanshensis</name>
    <dbReference type="NCBI Taxonomy" id="518642"/>
    <lineage>
        <taxon>Bacteria</taxon>
        <taxon>Bacillati</taxon>
        <taxon>Actinomycetota</taxon>
        <taxon>Actinomycetes</taxon>
        <taxon>Kitasatosporales</taxon>
        <taxon>Streptomycetaceae</taxon>
        <taxon>Streptomyces</taxon>
    </lineage>
</organism>
<evidence type="ECO:0000313" key="4">
    <source>
        <dbReference type="EMBL" id="OEV18506.1"/>
    </source>
</evidence>
<evidence type="ECO:0000256" key="1">
    <source>
        <dbReference type="SAM" id="MobiDB-lite"/>
    </source>
</evidence>
<feature type="region of interest" description="Disordered" evidence="1">
    <location>
        <begin position="47"/>
        <end position="108"/>
    </location>
</feature>
<evidence type="ECO:0000313" key="5">
    <source>
        <dbReference type="Proteomes" id="UP000175971"/>
    </source>
</evidence>
<feature type="domain" description="DUF4349" evidence="3">
    <location>
        <begin position="108"/>
        <end position="317"/>
    </location>
</feature>